<organism evidence="1">
    <name type="scientific">Panicum hallii</name>
    <dbReference type="NCBI Taxonomy" id="206008"/>
    <lineage>
        <taxon>Eukaryota</taxon>
        <taxon>Viridiplantae</taxon>
        <taxon>Streptophyta</taxon>
        <taxon>Embryophyta</taxon>
        <taxon>Tracheophyta</taxon>
        <taxon>Spermatophyta</taxon>
        <taxon>Magnoliopsida</taxon>
        <taxon>Liliopsida</taxon>
        <taxon>Poales</taxon>
        <taxon>Poaceae</taxon>
        <taxon>PACMAD clade</taxon>
        <taxon>Panicoideae</taxon>
        <taxon>Panicodae</taxon>
        <taxon>Paniceae</taxon>
        <taxon>Panicinae</taxon>
        <taxon>Panicum</taxon>
        <taxon>Panicum sect. Panicum</taxon>
    </lineage>
</organism>
<sequence length="52" mass="5695">MEHRNHSRNSIDKYPLLSPISGLVSPNKSLILGTLVLDGKARPCRRPRSAAA</sequence>
<dbReference type="AlphaFoldDB" id="A0A2T8IM96"/>
<dbReference type="EMBL" id="CM008050">
    <property type="protein sequence ID" value="PVH38746.1"/>
    <property type="molecule type" value="Genomic_DNA"/>
</dbReference>
<reference evidence="1" key="1">
    <citation type="submission" date="2018-04" db="EMBL/GenBank/DDBJ databases">
        <title>WGS assembly of Panicum hallii.</title>
        <authorList>
            <person name="Lovell J."/>
            <person name="Jenkins J."/>
            <person name="Lowry D."/>
            <person name="Mamidi S."/>
            <person name="Sreedasyam A."/>
            <person name="Weng X."/>
            <person name="Barry K."/>
            <person name="Bonette J."/>
            <person name="Campitelli B."/>
            <person name="Daum C."/>
            <person name="Gordon S."/>
            <person name="Gould B."/>
            <person name="Lipzen A."/>
            <person name="Macqueen A."/>
            <person name="Palacio-Mejia J."/>
            <person name="Plott C."/>
            <person name="Shakirov E."/>
            <person name="Shu S."/>
            <person name="Yoshinaga Y."/>
            <person name="Zane M."/>
            <person name="Rokhsar D."/>
            <person name="Grimwood J."/>
            <person name="Schmutz J."/>
            <person name="Juenger T."/>
        </authorList>
    </citation>
    <scope>NUCLEOTIDE SEQUENCE [LARGE SCALE GENOMIC DNA]</scope>
    <source>
        <strain evidence="1">FIL2</strain>
    </source>
</reference>
<dbReference type="Proteomes" id="UP000243499">
    <property type="component" value="Chromosome 5"/>
</dbReference>
<gene>
    <name evidence="1" type="ORF">PAHAL_5G343100</name>
</gene>
<dbReference type="Gramene" id="PVH38746">
    <property type="protein sequence ID" value="PVH38746"/>
    <property type="gene ID" value="PAHAL_5G343100"/>
</dbReference>
<protein>
    <submittedName>
        <fullName evidence="1">Uncharacterized protein</fullName>
    </submittedName>
</protein>
<name>A0A2T8IM96_9POAL</name>
<evidence type="ECO:0000313" key="1">
    <source>
        <dbReference type="EMBL" id="PVH38746.1"/>
    </source>
</evidence>
<proteinExistence type="predicted"/>
<accession>A0A2T8IM96</accession>